<sequence>MPEFVIHALPMAGGILALAPLPGRGGGYEDDLTHLGDWQPALVISLTTLAEMEAEGVAHLGADIQGMGTRWAHLPIKDFGVPELAIEMLWPATSTAARAALDGGGRVLIHCKGGCGRSGMVALRLMIEGGEAPDKALARLRGVRPCAVETEEQMDWAVGGRE</sequence>
<organism evidence="3">
    <name type="scientific">hydrothermal vent metagenome</name>
    <dbReference type="NCBI Taxonomy" id="652676"/>
    <lineage>
        <taxon>unclassified sequences</taxon>
        <taxon>metagenomes</taxon>
        <taxon>ecological metagenomes</taxon>
    </lineage>
</organism>
<dbReference type="InterPro" id="IPR016130">
    <property type="entry name" value="Tyr_Pase_AS"/>
</dbReference>
<feature type="domain" description="Tyrosine specific protein phosphatases" evidence="2">
    <location>
        <begin position="104"/>
        <end position="155"/>
    </location>
</feature>
<dbReference type="InterPro" id="IPR057023">
    <property type="entry name" value="PTP-SAK"/>
</dbReference>
<accession>A0A3B0S4B1</accession>
<evidence type="ECO:0000256" key="1">
    <source>
        <dbReference type="ARBA" id="ARBA00022801"/>
    </source>
</evidence>
<dbReference type="InterPro" id="IPR029021">
    <property type="entry name" value="Prot-tyrosine_phosphatase-like"/>
</dbReference>
<dbReference type="AlphaFoldDB" id="A0A3B0S4B1"/>
<dbReference type="GO" id="GO:0016791">
    <property type="term" value="F:phosphatase activity"/>
    <property type="evidence" value="ECO:0007669"/>
    <property type="project" value="UniProtKB-ARBA"/>
</dbReference>
<dbReference type="PROSITE" id="PS50056">
    <property type="entry name" value="TYR_PHOSPHATASE_2"/>
    <property type="match status" value="1"/>
</dbReference>
<dbReference type="SUPFAM" id="SSF52799">
    <property type="entry name" value="(Phosphotyrosine protein) phosphatases II"/>
    <property type="match status" value="1"/>
</dbReference>
<protein>
    <submittedName>
        <fullName evidence="3">InterPro IPR000387 COGs COG2453</fullName>
    </submittedName>
</protein>
<dbReference type="PROSITE" id="PS00383">
    <property type="entry name" value="TYR_PHOSPHATASE_1"/>
    <property type="match status" value="1"/>
</dbReference>
<dbReference type="InterPro" id="IPR000387">
    <property type="entry name" value="Tyr_Pase_dom"/>
</dbReference>
<name>A0A3B0S4B1_9ZZZZ</name>
<keyword evidence="1" id="KW-0378">Hydrolase</keyword>
<gene>
    <name evidence="3" type="ORF">MNBD_ALPHA07-2107</name>
</gene>
<dbReference type="Pfam" id="PF22784">
    <property type="entry name" value="PTP-SAK"/>
    <property type="match status" value="1"/>
</dbReference>
<evidence type="ECO:0000313" key="3">
    <source>
        <dbReference type="EMBL" id="VAV95636.1"/>
    </source>
</evidence>
<evidence type="ECO:0000259" key="2">
    <source>
        <dbReference type="PROSITE" id="PS50056"/>
    </source>
</evidence>
<dbReference type="Gene3D" id="3.90.190.10">
    <property type="entry name" value="Protein tyrosine phosphatase superfamily"/>
    <property type="match status" value="1"/>
</dbReference>
<reference evidence="3" key="1">
    <citation type="submission" date="2018-06" db="EMBL/GenBank/DDBJ databases">
        <authorList>
            <person name="Zhirakovskaya E."/>
        </authorList>
    </citation>
    <scope>NUCLEOTIDE SEQUENCE</scope>
</reference>
<proteinExistence type="predicted"/>
<dbReference type="EMBL" id="UOEG01000136">
    <property type="protein sequence ID" value="VAV95636.1"/>
    <property type="molecule type" value="Genomic_DNA"/>
</dbReference>